<dbReference type="Pfam" id="PF13672">
    <property type="entry name" value="PP2C_2"/>
    <property type="match status" value="1"/>
</dbReference>
<organism evidence="2 3">
    <name type="scientific">Deinococcus xinjiangensis</name>
    <dbReference type="NCBI Taxonomy" id="457454"/>
    <lineage>
        <taxon>Bacteria</taxon>
        <taxon>Thermotogati</taxon>
        <taxon>Deinococcota</taxon>
        <taxon>Deinococci</taxon>
        <taxon>Deinococcales</taxon>
        <taxon>Deinococcaceae</taxon>
        <taxon>Deinococcus</taxon>
    </lineage>
</organism>
<evidence type="ECO:0000313" key="3">
    <source>
        <dbReference type="Proteomes" id="UP001458946"/>
    </source>
</evidence>
<dbReference type="InterPro" id="IPR036457">
    <property type="entry name" value="PPM-type-like_dom_sf"/>
</dbReference>
<dbReference type="Gene3D" id="3.60.40.10">
    <property type="entry name" value="PPM-type phosphatase domain"/>
    <property type="match status" value="1"/>
</dbReference>
<proteinExistence type="predicted"/>
<name>A0ABP9VFQ3_9DEIO</name>
<reference evidence="2 3" key="1">
    <citation type="submission" date="2024-02" db="EMBL/GenBank/DDBJ databases">
        <title>Deinococcus xinjiangensis NBRC 107630.</title>
        <authorList>
            <person name="Ichikawa N."/>
            <person name="Katano-Makiyama Y."/>
            <person name="Hidaka K."/>
        </authorList>
    </citation>
    <scope>NUCLEOTIDE SEQUENCE [LARGE SCALE GENOMIC DNA]</scope>
    <source>
        <strain evidence="2 3">NBRC 107630</strain>
    </source>
</reference>
<feature type="domain" description="PPM-type phosphatase" evidence="1">
    <location>
        <begin position="24"/>
        <end position="218"/>
    </location>
</feature>
<dbReference type="Proteomes" id="UP001458946">
    <property type="component" value="Unassembled WGS sequence"/>
</dbReference>
<evidence type="ECO:0000313" key="2">
    <source>
        <dbReference type="EMBL" id="GAA5504047.1"/>
    </source>
</evidence>
<sequence length="258" mass="27952">MVSMISPSDMEKKDLLWFGASVAGPAHQEANMPCQDAWAVGRWLDDERQPVVCGVVCDGLGSRPLARQGALAGIRAAKAAARQWARAPDAPVSLLVRLLEVLWRLEVAPAPAVDCATTCLILLVLPGSEERRVVGCVLGDGLAVVETIDGIKTLGGRLPGLFSNETLALGTVHHMNDWQILDLKTPGQLRVLLLSDGIADDVPTEHVASFLSWGNEFETRSPKGRGRALRRALERWPVPGHTDDKTLVYMRLEGMGQQ</sequence>
<keyword evidence="3" id="KW-1185">Reference proteome</keyword>
<comment type="caution">
    <text evidence="2">The sequence shown here is derived from an EMBL/GenBank/DDBJ whole genome shotgun (WGS) entry which is preliminary data.</text>
</comment>
<dbReference type="InterPro" id="IPR001932">
    <property type="entry name" value="PPM-type_phosphatase-like_dom"/>
</dbReference>
<accession>A0ABP9VFQ3</accession>
<gene>
    <name evidence="2" type="ORF">Dxin01_03815</name>
</gene>
<evidence type="ECO:0000259" key="1">
    <source>
        <dbReference type="Pfam" id="PF13672"/>
    </source>
</evidence>
<dbReference type="EMBL" id="BAABRN010000083">
    <property type="protein sequence ID" value="GAA5504047.1"/>
    <property type="molecule type" value="Genomic_DNA"/>
</dbReference>
<dbReference type="SUPFAM" id="SSF81606">
    <property type="entry name" value="PP2C-like"/>
    <property type="match status" value="1"/>
</dbReference>
<protein>
    <recommendedName>
        <fullName evidence="1">PPM-type phosphatase domain-containing protein</fullName>
    </recommendedName>
</protein>